<keyword evidence="6 7" id="KW-0349">Heme</keyword>
<keyword evidence="4 6" id="KW-0408">Iron</keyword>
<organism evidence="9 10">
    <name type="scientific">Thyridium curvatum</name>
    <dbReference type="NCBI Taxonomy" id="1093900"/>
    <lineage>
        <taxon>Eukaryota</taxon>
        <taxon>Fungi</taxon>
        <taxon>Dikarya</taxon>
        <taxon>Ascomycota</taxon>
        <taxon>Pezizomycotina</taxon>
        <taxon>Sordariomycetes</taxon>
        <taxon>Sordariomycetidae</taxon>
        <taxon>Thyridiales</taxon>
        <taxon>Thyridiaceae</taxon>
        <taxon>Thyridium</taxon>
    </lineage>
</organism>
<dbReference type="EMBL" id="SKBQ01000021">
    <property type="protein sequence ID" value="TPX15478.1"/>
    <property type="molecule type" value="Genomic_DNA"/>
</dbReference>
<dbReference type="OrthoDB" id="1470350at2759"/>
<evidence type="ECO:0000256" key="5">
    <source>
        <dbReference type="ARBA" id="ARBA00023033"/>
    </source>
</evidence>
<dbReference type="InParanoid" id="A0A507BFI7"/>
<dbReference type="SUPFAM" id="SSF48264">
    <property type="entry name" value="Cytochrome P450"/>
    <property type="match status" value="1"/>
</dbReference>
<evidence type="ECO:0000256" key="4">
    <source>
        <dbReference type="ARBA" id="ARBA00023004"/>
    </source>
</evidence>
<evidence type="ECO:0000256" key="6">
    <source>
        <dbReference type="PIRSR" id="PIRSR602403-1"/>
    </source>
</evidence>
<dbReference type="InterPro" id="IPR001128">
    <property type="entry name" value="Cyt_P450"/>
</dbReference>
<feature type="transmembrane region" description="Helical" evidence="8">
    <location>
        <begin position="303"/>
        <end position="322"/>
    </location>
</feature>
<keyword evidence="7" id="KW-0560">Oxidoreductase</keyword>
<evidence type="ECO:0000256" key="2">
    <source>
        <dbReference type="ARBA" id="ARBA00010617"/>
    </source>
</evidence>
<name>A0A507BFI7_9PEZI</name>
<dbReference type="GO" id="GO:0016705">
    <property type="term" value="F:oxidoreductase activity, acting on paired donors, with incorporation or reduction of molecular oxygen"/>
    <property type="evidence" value="ECO:0007669"/>
    <property type="project" value="InterPro"/>
</dbReference>
<evidence type="ECO:0000256" key="8">
    <source>
        <dbReference type="SAM" id="Phobius"/>
    </source>
</evidence>
<dbReference type="PANTHER" id="PTHR47582:SF1">
    <property type="entry name" value="P450, PUTATIVE (EUROFUNG)-RELATED"/>
    <property type="match status" value="1"/>
</dbReference>
<evidence type="ECO:0000313" key="10">
    <source>
        <dbReference type="Proteomes" id="UP000319257"/>
    </source>
</evidence>
<feature type="transmembrane region" description="Helical" evidence="8">
    <location>
        <begin position="12"/>
        <end position="31"/>
    </location>
</feature>
<proteinExistence type="inferred from homology"/>
<dbReference type="PROSITE" id="PS00086">
    <property type="entry name" value="CYTOCHROME_P450"/>
    <property type="match status" value="1"/>
</dbReference>
<dbReference type="InterPro" id="IPR053007">
    <property type="entry name" value="CYP450_monoxygenase_sec-met"/>
</dbReference>
<keyword evidence="8" id="KW-0812">Transmembrane</keyword>
<evidence type="ECO:0000313" key="9">
    <source>
        <dbReference type="EMBL" id="TPX15478.1"/>
    </source>
</evidence>
<accession>A0A507BFI7</accession>
<dbReference type="GO" id="GO:0020037">
    <property type="term" value="F:heme binding"/>
    <property type="evidence" value="ECO:0007669"/>
    <property type="project" value="InterPro"/>
</dbReference>
<keyword evidence="3 6" id="KW-0479">Metal-binding</keyword>
<comment type="cofactor">
    <cofactor evidence="1 6">
        <name>heme</name>
        <dbReference type="ChEBI" id="CHEBI:30413"/>
    </cofactor>
</comment>
<keyword evidence="10" id="KW-1185">Reference proteome</keyword>
<comment type="similarity">
    <text evidence="2 7">Belongs to the cytochrome P450 family.</text>
</comment>
<dbReference type="STRING" id="1093900.A0A507BFI7"/>
<dbReference type="InterPro" id="IPR002403">
    <property type="entry name" value="Cyt_P450_E_grp-IV"/>
</dbReference>
<reference evidence="9 10" key="1">
    <citation type="submission" date="2019-06" db="EMBL/GenBank/DDBJ databases">
        <title>Draft genome sequence of the filamentous fungus Phialemoniopsis curvata isolated from diesel fuel.</title>
        <authorList>
            <person name="Varaljay V.A."/>
            <person name="Lyon W.J."/>
            <person name="Crouch A.L."/>
            <person name="Drake C.E."/>
            <person name="Hollomon J.M."/>
            <person name="Nadeau L.J."/>
            <person name="Nunn H.S."/>
            <person name="Stevenson B.S."/>
            <person name="Bojanowski C.L."/>
            <person name="Crookes-Goodson W.J."/>
        </authorList>
    </citation>
    <scope>NUCLEOTIDE SEQUENCE [LARGE SCALE GENOMIC DNA]</scope>
    <source>
        <strain evidence="9 10">D216</strain>
    </source>
</reference>
<dbReference type="RefSeq" id="XP_030997189.1">
    <property type="nucleotide sequence ID" value="XM_031138871.1"/>
</dbReference>
<dbReference type="GeneID" id="41971905"/>
<comment type="caution">
    <text evidence="9">The sequence shown here is derived from an EMBL/GenBank/DDBJ whole genome shotgun (WGS) entry which is preliminary data.</text>
</comment>
<dbReference type="InterPro" id="IPR036396">
    <property type="entry name" value="Cyt_P450_sf"/>
</dbReference>
<keyword evidence="8" id="KW-0472">Membrane</keyword>
<dbReference type="GO" id="GO:0005506">
    <property type="term" value="F:iron ion binding"/>
    <property type="evidence" value="ECO:0007669"/>
    <property type="project" value="InterPro"/>
</dbReference>
<dbReference type="Proteomes" id="UP000319257">
    <property type="component" value="Unassembled WGS sequence"/>
</dbReference>
<evidence type="ECO:0000256" key="1">
    <source>
        <dbReference type="ARBA" id="ARBA00001971"/>
    </source>
</evidence>
<keyword evidence="5 7" id="KW-0503">Monooxygenase</keyword>
<dbReference type="AlphaFoldDB" id="A0A507BFI7"/>
<evidence type="ECO:0000256" key="3">
    <source>
        <dbReference type="ARBA" id="ARBA00022723"/>
    </source>
</evidence>
<dbReference type="GO" id="GO:0004497">
    <property type="term" value="F:monooxygenase activity"/>
    <property type="evidence" value="ECO:0007669"/>
    <property type="project" value="UniProtKB-KW"/>
</dbReference>
<protein>
    <recommendedName>
        <fullName evidence="11">Cytochrome P450</fullName>
    </recommendedName>
</protein>
<sequence length="548" mass="59612">MFSLDTQQWPFSGVTTTALLIVLLYAILYQLQYVKRDPREPTIVGSSIPFIGHPLQMVLEGGKYVKELGIVHRSKQIFTLPVPGSRIYIVTDPALASAVQRASKALSFTPLIADATKRVMGLDAATVDIVRQNVDPEPGEPRGFLADLHDVIYTSLGPGPLLDEFSLDAAREMARQVNAFTDGLRARPGGDGETLDLLSWMQHLVTVGTARFMYGPKNPIAAHPELEQAFWDFDHGLGLLLINVLPAVTATKPYRGREALVRAFAEYIEAGHHHRDAAVISRMHIETSAKHGFSLDGQARGEVSFLFAGIINTAITTFWLVLRIFADRDILAAVRAEIEAAAASTVPEEEKEEEEEEDGKGIADDEIVLGLDAVRTRCRTLHAVFRECLRVGSDNYSTRLVKQDTLLADRHFLAAGSVVQISGGTMHADEGIWGAGAARGGAGFDHERFLRIDGREAQVHPAAFRAFGGGRTLCPGRHFATSEILALAAALVAVLDVEGDCEGGGLRVPEKNDRVLPIHILEPRAEDKVGVRVRLRGGGPGKRVRIVA</sequence>
<dbReference type="CDD" id="cd11040">
    <property type="entry name" value="CYP7_CYP8-like"/>
    <property type="match status" value="1"/>
</dbReference>
<dbReference type="InterPro" id="IPR017972">
    <property type="entry name" value="Cyt_P450_CS"/>
</dbReference>
<dbReference type="Gene3D" id="1.10.630.10">
    <property type="entry name" value="Cytochrome P450"/>
    <property type="match status" value="1"/>
</dbReference>
<keyword evidence="8" id="KW-1133">Transmembrane helix</keyword>
<evidence type="ECO:0000256" key="7">
    <source>
        <dbReference type="RuleBase" id="RU000461"/>
    </source>
</evidence>
<feature type="binding site" description="axial binding residue" evidence="6">
    <location>
        <position position="474"/>
    </location>
    <ligand>
        <name>heme</name>
        <dbReference type="ChEBI" id="CHEBI:30413"/>
    </ligand>
    <ligandPart>
        <name>Fe</name>
        <dbReference type="ChEBI" id="CHEBI:18248"/>
    </ligandPart>
</feature>
<evidence type="ECO:0008006" key="11">
    <source>
        <dbReference type="Google" id="ProtNLM"/>
    </source>
</evidence>
<gene>
    <name evidence="9" type="ORF">E0L32_004458</name>
</gene>
<dbReference type="Pfam" id="PF00067">
    <property type="entry name" value="p450"/>
    <property type="match status" value="1"/>
</dbReference>
<dbReference type="PANTHER" id="PTHR47582">
    <property type="entry name" value="P450, PUTATIVE (EUROFUNG)-RELATED"/>
    <property type="match status" value="1"/>
</dbReference>
<dbReference type="PRINTS" id="PR00465">
    <property type="entry name" value="EP450IV"/>
</dbReference>